<accession>A0A7S1B220</accession>
<name>A0A7S1B220_NOCSC</name>
<organism evidence="1">
    <name type="scientific">Noctiluca scintillans</name>
    <name type="common">Sea sparkle</name>
    <name type="synonym">Red tide dinoflagellate</name>
    <dbReference type="NCBI Taxonomy" id="2966"/>
    <lineage>
        <taxon>Eukaryota</taxon>
        <taxon>Sar</taxon>
        <taxon>Alveolata</taxon>
        <taxon>Dinophyceae</taxon>
        <taxon>Noctilucales</taxon>
        <taxon>Noctilucaceae</taxon>
        <taxon>Noctiluca</taxon>
    </lineage>
</organism>
<protein>
    <submittedName>
        <fullName evidence="1">Uncharacterized protein</fullName>
    </submittedName>
</protein>
<dbReference type="AlphaFoldDB" id="A0A7S1B220"/>
<dbReference type="Gene3D" id="3.90.550.10">
    <property type="entry name" value="Spore Coat Polysaccharide Biosynthesis Protein SpsA, Chain A"/>
    <property type="match status" value="1"/>
</dbReference>
<proteinExistence type="predicted"/>
<dbReference type="EMBL" id="HBFQ01065833">
    <property type="protein sequence ID" value="CAD8872412.1"/>
    <property type="molecule type" value="Transcribed_RNA"/>
</dbReference>
<gene>
    <name evidence="1" type="ORF">NSCI0253_LOCUS46769</name>
</gene>
<evidence type="ECO:0000313" key="1">
    <source>
        <dbReference type="EMBL" id="CAD8872412.1"/>
    </source>
</evidence>
<reference evidence="1" key="1">
    <citation type="submission" date="2021-01" db="EMBL/GenBank/DDBJ databases">
        <authorList>
            <person name="Corre E."/>
            <person name="Pelletier E."/>
            <person name="Niang G."/>
            <person name="Scheremetjew M."/>
            <person name="Finn R."/>
            <person name="Kale V."/>
            <person name="Holt S."/>
            <person name="Cochrane G."/>
            <person name="Meng A."/>
            <person name="Brown T."/>
            <person name="Cohen L."/>
        </authorList>
    </citation>
    <scope>NUCLEOTIDE SEQUENCE</scope>
</reference>
<sequence length="578" mass="65189">MPGLTDVVEAVVTEDTLRAILAQRPNRQHGPKLDGDVRLKPLAYAVEELKTRLREEFVAQSCEMDAPVSEAPRAPYEGLKWPLSVALQFRDNHEDALPSRRAQVMLDTSPTLSRLTCLHCRRPVEVSAQLVRCPTQDPPAGDRHAYLSVLPDGGQFSFLQALLLGRSLTEFGCCKERLLLHSPEVPEMYLSSLAECWSLKTIRDWTRVTNWSPRGKAGKAAVRLIGLQQTQFDKVLLLELGCVAQQNLDELFELECPAGRQRNGEGTLDTTMLLLRPSVDAFRRMAEEVGSEMAVWPRRGTFPLSLEDYLLKFYNVFFGGRWSEIPSDFAGVTSPKQRIWCWLEQNSTMLLSGEDVEPPEGAAVLSSILAAPGLLDLLSTVQRDRCADCDGYDEAGIQDPVDDVWRCRWCWEAKLMEDERQEQVVQPLSVSGMEQLSKDLGPFFLHQAVRQRWTWESGWIEFRQGGVLWTKNFGIGSWHVATAHSNPSLVVYLASFDSEVRHWLRMSGDVGGEGLDECWREIFRPLGFKRQAMGQERFIKCWPCRDTAKVSGSRNRLGRCELADGPRPSAGERIPVKS</sequence>
<dbReference type="InterPro" id="IPR029044">
    <property type="entry name" value="Nucleotide-diphossugar_trans"/>
</dbReference>